<evidence type="ECO:0000256" key="1">
    <source>
        <dbReference type="ARBA" id="ARBA00008428"/>
    </source>
</evidence>
<dbReference type="SMART" id="SM00382">
    <property type="entry name" value="AAA"/>
    <property type="match status" value="1"/>
</dbReference>
<evidence type="ECO:0000256" key="7">
    <source>
        <dbReference type="ARBA" id="ARBA00022840"/>
    </source>
</evidence>
<evidence type="ECO:0000256" key="10">
    <source>
        <dbReference type="ARBA" id="ARBA00048954"/>
    </source>
</evidence>
<evidence type="ECO:0000256" key="4">
    <source>
        <dbReference type="ARBA" id="ARBA00022741"/>
    </source>
</evidence>
<evidence type="ECO:0000256" key="2">
    <source>
        <dbReference type="ARBA" id="ARBA00022515"/>
    </source>
</evidence>
<dbReference type="Pfam" id="PF03796">
    <property type="entry name" value="DnaB_C"/>
    <property type="match status" value="1"/>
</dbReference>
<evidence type="ECO:0000256" key="6">
    <source>
        <dbReference type="ARBA" id="ARBA00022806"/>
    </source>
</evidence>
<evidence type="ECO:0000256" key="11">
    <source>
        <dbReference type="RuleBase" id="RU362085"/>
    </source>
</evidence>
<dbReference type="NCBIfam" id="TIGR00665">
    <property type="entry name" value="DnaB"/>
    <property type="match status" value="1"/>
</dbReference>
<keyword evidence="2 11" id="KW-0639">Primosome</keyword>
<name>A0A2H4ZP96_9EUKA</name>
<feature type="domain" description="SF4 helicase" evidence="13">
    <location>
        <begin position="207"/>
        <end position="473"/>
    </location>
</feature>
<keyword evidence="3 11" id="KW-0235">DNA replication</keyword>
<keyword evidence="9" id="KW-0413">Isomerase</keyword>
<dbReference type="InterPro" id="IPR003593">
    <property type="entry name" value="AAA+_ATPase"/>
</dbReference>
<dbReference type="InterPro" id="IPR007692">
    <property type="entry name" value="DNA_helicase_DnaB"/>
</dbReference>
<dbReference type="Gene3D" id="1.10.860.10">
    <property type="entry name" value="DNAb Helicase, Chain A"/>
    <property type="match status" value="1"/>
</dbReference>
<dbReference type="PANTHER" id="PTHR30153:SF2">
    <property type="entry name" value="REPLICATIVE DNA HELICASE"/>
    <property type="match status" value="1"/>
</dbReference>
<dbReference type="GO" id="GO:0043139">
    <property type="term" value="F:5'-3' DNA helicase activity"/>
    <property type="evidence" value="ECO:0007669"/>
    <property type="project" value="UniProtKB-EC"/>
</dbReference>
<geneLocation type="plastid" evidence="14"/>
<dbReference type="SUPFAM" id="SSF52540">
    <property type="entry name" value="P-loop containing nucleoside triphosphate hydrolases"/>
    <property type="match status" value="1"/>
</dbReference>
<evidence type="ECO:0000256" key="9">
    <source>
        <dbReference type="ARBA" id="ARBA00023235"/>
    </source>
</evidence>
<keyword evidence="4 11" id="KW-0547">Nucleotide-binding</keyword>
<keyword evidence="14" id="KW-0934">Plastid</keyword>
<accession>A0A2H4ZP96</accession>
<dbReference type="AlphaFoldDB" id="A0A2H4ZP96"/>
<dbReference type="InterPro" id="IPR036185">
    <property type="entry name" value="DNA_heli_DnaB-like_N_sf"/>
</dbReference>
<dbReference type="EC" id="5.6.2.3" evidence="11"/>
<evidence type="ECO:0000256" key="8">
    <source>
        <dbReference type="ARBA" id="ARBA00023125"/>
    </source>
</evidence>
<dbReference type="PANTHER" id="PTHR30153">
    <property type="entry name" value="REPLICATIVE DNA HELICASE DNAB"/>
    <property type="match status" value="1"/>
</dbReference>
<protein>
    <recommendedName>
        <fullName evidence="11">Replicative DNA helicase</fullName>
        <ecNumber evidence="11">5.6.2.3</ecNumber>
    </recommendedName>
</protein>
<keyword evidence="6 11" id="KW-0347">Helicase</keyword>
<dbReference type="InterPro" id="IPR007694">
    <property type="entry name" value="DNA_helicase_DnaB-like_C"/>
</dbReference>
<dbReference type="GO" id="GO:0006269">
    <property type="term" value="P:DNA replication, synthesis of primer"/>
    <property type="evidence" value="ECO:0007669"/>
    <property type="project" value="UniProtKB-UniRule"/>
</dbReference>
<sequence length="474" mass="53224">MSGSLDGFEPPLLEKPLSSSRINSEPHPTFENRHDFIPPQNLEAEESVLGGILLDPEAITRVVDILNPDAFYNSVNKEIYSIALSLHQQGKPTDLTSMCAWLTDTGSLAKIGGSNKLIELVDRTLSTASIETLATLVMNKYLRRQLIHTAKGIIDIGYDQSIPINEVLDKSEQRIFSISRDQLPTGLISTAELLEEVFTEIENRKDSETTLSGFPMNFYDLDAITQGLQRSDLIIVAGRPAMGKTSIVLNIAKNISQTHNIPVCIFSLEMSKEQLTYRLLSMETGIESGRLRKGLIKEEEWTILAQGIHDLSKLSLFIDDNPNPSVMDMRSLCRRLMAQEGKELGLIVIDYLQLMEGSNHDNRVQEISRITRGLKRMARELNVPVIALSQLSRGVESRPNKRPILSDLRESGSIEQDADLVLMIYRDEYYNEKTEEKGIAEVIVTKQRNGPVGTVKLLFEPKFTRFQNLEPSQI</sequence>
<dbReference type="PROSITE" id="PS51199">
    <property type="entry name" value="SF4_HELICASE"/>
    <property type="match status" value="1"/>
</dbReference>
<dbReference type="FunFam" id="3.40.50.300:FF:001761">
    <property type="entry name" value="Replicative DNA helicase"/>
    <property type="match status" value="1"/>
</dbReference>
<gene>
    <name evidence="14" type="primary">dnaB</name>
    <name evidence="14" type="ORF">PLO_365</name>
</gene>
<comment type="similarity">
    <text evidence="1 11">Belongs to the helicase family. DnaB subfamily.</text>
</comment>
<dbReference type="Gene3D" id="3.40.50.300">
    <property type="entry name" value="P-loop containing nucleotide triphosphate hydrolases"/>
    <property type="match status" value="1"/>
</dbReference>
<reference evidence="14" key="1">
    <citation type="submission" date="2017-10" db="EMBL/GenBank/DDBJ databases">
        <title>Paulinella longichromatophora chromatophore genome.</title>
        <authorList>
            <person name="Lhee D."/>
            <person name="Yoon H.S."/>
        </authorList>
    </citation>
    <scope>NUCLEOTIDE SEQUENCE</scope>
</reference>
<evidence type="ECO:0000256" key="12">
    <source>
        <dbReference type="SAM" id="MobiDB-lite"/>
    </source>
</evidence>
<evidence type="ECO:0000256" key="3">
    <source>
        <dbReference type="ARBA" id="ARBA00022705"/>
    </source>
</evidence>
<keyword evidence="7 11" id="KW-0067">ATP-binding</keyword>
<dbReference type="InterPro" id="IPR027417">
    <property type="entry name" value="P-loop_NTPase"/>
</dbReference>
<comment type="function">
    <text evidence="11">The main replicative DNA helicase, it participates in initiation and elongation during chromosome replication. Travels ahead of the DNA replisome, separating dsDNA into templates for DNA synthesis. A processive ATP-dependent 5'-3' DNA helicase it has DNA-dependent ATPase activity.</text>
</comment>
<evidence type="ECO:0000259" key="13">
    <source>
        <dbReference type="PROSITE" id="PS51199"/>
    </source>
</evidence>
<evidence type="ECO:0000313" key="14">
    <source>
        <dbReference type="EMBL" id="AUG32362.1"/>
    </source>
</evidence>
<dbReference type="GO" id="GO:0016887">
    <property type="term" value="F:ATP hydrolysis activity"/>
    <property type="evidence" value="ECO:0007669"/>
    <property type="project" value="RHEA"/>
</dbReference>
<dbReference type="EMBL" id="MG264610">
    <property type="protein sequence ID" value="AUG32362.1"/>
    <property type="molecule type" value="Genomic_DNA"/>
</dbReference>
<keyword evidence="5 11" id="KW-0378">Hydrolase</keyword>
<dbReference type="Pfam" id="PF00772">
    <property type="entry name" value="DnaB"/>
    <property type="match status" value="1"/>
</dbReference>
<dbReference type="SUPFAM" id="SSF48024">
    <property type="entry name" value="N-terminal domain of DnaB helicase"/>
    <property type="match status" value="1"/>
</dbReference>
<dbReference type="GO" id="GO:0005829">
    <property type="term" value="C:cytosol"/>
    <property type="evidence" value="ECO:0007669"/>
    <property type="project" value="TreeGrafter"/>
</dbReference>
<evidence type="ECO:0000256" key="5">
    <source>
        <dbReference type="ARBA" id="ARBA00022801"/>
    </source>
</evidence>
<dbReference type="CDD" id="cd00984">
    <property type="entry name" value="DnaB_C"/>
    <property type="match status" value="1"/>
</dbReference>
<keyword evidence="8 11" id="KW-0238">DNA-binding</keyword>
<dbReference type="InterPro" id="IPR007693">
    <property type="entry name" value="DNA_helicase_DnaB-like_N"/>
</dbReference>
<dbReference type="InterPro" id="IPR016136">
    <property type="entry name" value="DNA_helicase_N/primase_C"/>
</dbReference>
<dbReference type="GO" id="GO:0005524">
    <property type="term" value="F:ATP binding"/>
    <property type="evidence" value="ECO:0007669"/>
    <property type="project" value="UniProtKB-UniRule"/>
</dbReference>
<comment type="catalytic activity">
    <reaction evidence="10 11">
        <text>ATP + H2O = ADP + phosphate + H(+)</text>
        <dbReference type="Rhea" id="RHEA:13065"/>
        <dbReference type="ChEBI" id="CHEBI:15377"/>
        <dbReference type="ChEBI" id="CHEBI:15378"/>
        <dbReference type="ChEBI" id="CHEBI:30616"/>
        <dbReference type="ChEBI" id="CHEBI:43474"/>
        <dbReference type="ChEBI" id="CHEBI:456216"/>
        <dbReference type="EC" id="5.6.2.3"/>
    </reaction>
</comment>
<dbReference type="GO" id="GO:0003677">
    <property type="term" value="F:DNA binding"/>
    <property type="evidence" value="ECO:0007669"/>
    <property type="project" value="UniProtKB-UniRule"/>
</dbReference>
<organism evidence="14">
    <name type="scientific">Paulinella longichromatophora</name>
    <dbReference type="NCBI Taxonomy" id="1708747"/>
    <lineage>
        <taxon>Eukaryota</taxon>
        <taxon>Sar</taxon>
        <taxon>Rhizaria</taxon>
        <taxon>Cercozoa</taxon>
        <taxon>Imbricatea</taxon>
        <taxon>Silicofilosea</taxon>
        <taxon>Euglyphida</taxon>
        <taxon>Paulinellidae</taxon>
        <taxon>Paulinella</taxon>
    </lineage>
</organism>
<proteinExistence type="inferred from homology"/>
<feature type="region of interest" description="Disordered" evidence="12">
    <location>
        <begin position="1"/>
        <end position="30"/>
    </location>
</feature>